<organism evidence="1 2">
    <name type="scientific">Panicum hallii var. hallii</name>
    <dbReference type="NCBI Taxonomy" id="1504633"/>
    <lineage>
        <taxon>Eukaryota</taxon>
        <taxon>Viridiplantae</taxon>
        <taxon>Streptophyta</taxon>
        <taxon>Embryophyta</taxon>
        <taxon>Tracheophyta</taxon>
        <taxon>Spermatophyta</taxon>
        <taxon>Magnoliopsida</taxon>
        <taxon>Liliopsida</taxon>
        <taxon>Poales</taxon>
        <taxon>Poaceae</taxon>
        <taxon>PACMAD clade</taxon>
        <taxon>Panicoideae</taxon>
        <taxon>Panicodae</taxon>
        <taxon>Paniceae</taxon>
        <taxon>Panicinae</taxon>
        <taxon>Panicum</taxon>
        <taxon>Panicum sect. Panicum</taxon>
    </lineage>
</organism>
<protein>
    <submittedName>
        <fullName evidence="1">Uncharacterized protein</fullName>
    </submittedName>
</protein>
<dbReference type="Proteomes" id="UP000244336">
    <property type="component" value="Chromosome 3"/>
</dbReference>
<evidence type="ECO:0000313" key="1">
    <source>
        <dbReference type="EMBL" id="PUZ67155.1"/>
    </source>
</evidence>
<proteinExistence type="predicted"/>
<dbReference type="Gramene" id="PUZ67155">
    <property type="protein sequence ID" value="PUZ67155"/>
    <property type="gene ID" value="GQ55_3G410500"/>
</dbReference>
<dbReference type="AlphaFoldDB" id="A0A2T7EH57"/>
<keyword evidence="2" id="KW-1185">Reference proteome</keyword>
<name>A0A2T7EH57_9POAL</name>
<accession>A0A2T7EH57</accession>
<gene>
    <name evidence="1" type="ORF">GQ55_3G410500</name>
</gene>
<evidence type="ECO:0000313" key="2">
    <source>
        <dbReference type="Proteomes" id="UP000244336"/>
    </source>
</evidence>
<dbReference type="EMBL" id="CM009751">
    <property type="protein sequence ID" value="PUZ67155.1"/>
    <property type="molecule type" value="Genomic_DNA"/>
</dbReference>
<reference evidence="1 2" key="1">
    <citation type="submission" date="2018-04" db="EMBL/GenBank/DDBJ databases">
        <title>WGS assembly of Panicum hallii var. hallii HAL2.</title>
        <authorList>
            <person name="Lovell J."/>
            <person name="Jenkins J."/>
            <person name="Lowry D."/>
            <person name="Mamidi S."/>
            <person name="Sreedasyam A."/>
            <person name="Weng X."/>
            <person name="Barry K."/>
            <person name="Bonette J."/>
            <person name="Campitelli B."/>
            <person name="Daum C."/>
            <person name="Gordon S."/>
            <person name="Gould B."/>
            <person name="Lipzen A."/>
            <person name="MacQueen A."/>
            <person name="Palacio-Mejia J."/>
            <person name="Plott C."/>
            <person name="Shakirov E."/>
            <person name="Shu S."/>
            <person name="Yoshinaga Y."/>
            <person name="Zane M."/>
            <person name="Rokhsar D."/>
            <person name="Grimwood J."/>
            <person name="Schmutz J."/>
            <person name="Juenger T."/>
        </authorList>
    </citation>
    <scope>NUCLEOTIDE SEQUENCE [LARGE SCALE GENOMIC DNA]</scope>
    <source>
        <strain evidence="2">cv. HAL2</strain>
    </source>
</reference>
<sequence length="73" mass="8093">MHEVSGIEVELHVLQRHVKLTGGAECLAGLLGARVLSFRVRKSLRFGYIGVKKPEVPASDWSFNLEMSADWLG</sequence>